<dbReference type="Proteomes" id="UP000572268">
    <property type="component" value="Unassembled WGS sequence"/>
</dbReference>
<dbReference type="GO" id="GO:0005524">
    <property type="term" value="F:ATP binding"/>
    <property type="evidence" value="ECO:0007669"/>
    <property type="project" value="UniProtKB-UniRule"/>
</dbReference>
<feature type="domain" description="Protein kinase" evidence="16">
    <location>
        <begin position="174"/>
        <end position="450"/>
    </location>
</feature>
<dbReference type="GO" id="GO:0005509">
    <property type="term" value="F:calcium ion binding"/>
    <property type="evidence" value="ECO:0007669"/>
    <property type="project" value="InterPro"/>
</dbReference>
<dbReference type="FunFam" id="1.10.510.10:FF:000571">
    <property type="entry name" value="Maternal embryonic leucine zipper kinase"/>
    <property type="match status" value="1"/>
</dbReference>
<proteinExistence type="inferred from homology"/>
<evidence type="ECO:0000256" key="4">
    <source>
        <dbReference type="ARBA" id="ARBA00022527"/>
    </source>
</evidence>
<evidence type="ECO:0000256" key="6">
    <source>
        <dbReference type="ARBA" id="ARBA00022723"/>
    </source>
</evidence>
<evidence type="ECO:0000256" key="11">
    <source>
        <dbReference type="ARBA" id="ARBA00022840"/>
    </source>
</evidence>
<dbReference type="Pfam" id="PF13499">
    <property type="entry name" value="EF-hand_7"/>
    <property type="match status" value="1"/>
</dbReference>
<dbReference type="EMBL" id="JABAHT010000100">
    <property type="protein sequence ID" value="KAF4665183.1"/>
    <property type="molecule type" value="Genomic_DNA"/>
</dbReference>
<evidence type="ECO:0000259" key="16">
    <source>
        <dbReference type="PROSITE" id="PS50011"/>
    </source>
</evidence>
<comment type="catalytic activity">
    <reaction evidence="14">
        <text>L-seryl-[protein] + ATP = O-phospho-L-seryl-[protein] + ADP + H(+)</text>
        <dbReference type="Rhea" id="RHEA:17989"/>
        <dbReference type="Rhea" id="RHEA-COMP:9863"/>
        <dbReference type="Rhea" id="RHEA-COMP:11604"/>
        <dbReference type="ChEBI" id="CHEBI:15378"/>
        <dbReference type="ChEBI" id="CHEBI:29999"/>
        <dbReference type="ChEBI" id="CHEBI:30616"/>
        <dbReference type="ChEBI" id="CHEBI:83421"/>
        <dbReference type="ChEBI" id="CHEBI:456216"/>
        <dbReference type="EC" id="2.7.11.1"/>
    </reaction>
</comment>
<dbReference type="PROSITE" id="PS00018">
    <property type="entry name" value="EF_HAND_1"/>
    <property type="match status" value="2"/>
</dbReference>
<dbReference type="Proteomes" id="UP000570595">
    <property type="component" value="Unassembled WGS sequence"/>
</dbReference>
<dbReference type="PANTHER" id="PTHR24349">
    <property type="entry name" value="SERINE/THREONINE-PROTEIN KINASE"/>
    <property type="match status" value="1"/>
</dbReference>
<dbReference type="Gene3D" id="3.30.200.20">
    <property type="entry name" value="Phosphorylase Kinase, domain 1"/>
    <property type="match status" value="1"/>
</dbReference>
<feature type="binding site" evidence="15">
    <location>
        <position position="203"/>
    </location>
    <ligand>
        <name>ATP</name>
        <dbReference type="ChEBI" id="CHEBI:30616"/>
    </ligand>
</feature>
<dbReference type="SUPFAM" id="SSF47473">
    <property type="entry name" value="EF-hand"/>
    <property type="match status" value="1"/>
</dbReference>
<dbReference type="CDD" id="cd00051">
    <property type="entry name" value="EFh"/>
    <property type="match status" value="2"/>
</dbReference>
<name>A0A7J6M0X2_PEROL</name>
<dbReference type="PROSITE" id="PS50011">
    <property type="entry name" value="PROTEIN_KINASE_DOM"/>
    <property type="match status" value="1"/>
</dbReference>
<protein>
    <recommendedName>
        <fullName evidence="3">non-specific serine/threonine protein kinase</fullName>
        <ecNumber evidence="3">2.7.11.1</ecNumber>
    </recommendedName>
</protein>
<dbReference type="EMBL" id="JABANN010000101">
    <property type="protein sequence ID" value="KAF4671628.1"/>
    <property type="molecule type" value="Genomic_DNA"/>
</dbReference>
<dbReference type="SMART" id="SM00220">
    <property type="entry name" value="S_TKc"/>
    <property type="match status" value="1"/>
</dbReference>
<comment type="catalytic activity">
    <reaction evidence="13">
        <text>L-threonyl-[protein] + ATP = O-phospho-L-threonyl-[protein] + ADP + H(+)</text>
        <dbReference type="Rhea" id="RHEA:46608"/>
        <dbReference type="Rhea" id="RHEA-COMP:11060"/>
        <dbReference type="Rhea" id="RHEA-COMP:11605"/>
        <dbReference type="ChEBI" id="CHEBI:15378"/>
        <dbReference type="ChEBI" id="CHEBI:30013"/>
        <dbReference type="ChEBI" id="CHEBI:30616"/>
        <dbReference type="ChEBI" id="CHEBI:61977"/>
        <dbReference type="ChEBI" id="CHEBI:456216"/>
        <dbReference type="EC" id="2.7.11.1"/>
    </reaction>
</comment>
<comment type="subunit">
    <text evidence="2">Monomer.</text>
</comment>
<gene>
    <name evidence="19" type="ORF">FOL46_000173</name>
    <name evidence="18" type="ORF">FOZ61_000142</name>
</gene>
<evidence type="ECO:0000313" key="21">
    <source>
        <dbReference type="Proteomes" id="UP000572268"/>
    </source>
</evidence>
<dbReference type="InterPro" id="IPR011992">
    <property type="entry name" value="EF-hand-dom_pair"/>
</dbReference>
<evidence type="ECO:0000256" key="7">
    <source>
        <dbReference type="ARBA" id="ARBA00022737"/>
    </source>
</evidence>
<dbReference type="Gene3D" id="1.10.510.10">
    <property type="entry name" value="Transferase(Phosphotransferase) domain 1"/>
    <property type="match status" value="1"/>
</dbReference>
<reference evidence="20 21" key="1">
    <citation type="submission" date="2020-04" db="EMBL/GenBank/DDBJ databases">
        <title>Perkinsus olseni comparative genomics.</title>
        <authorList>
            <person name="Bogema D.R."/>
        </authorList>
    </citation>
    <scope>NUCLEOTIDE SEQUENCE [LARGE SCALE GENOMIC DNA]</scope>
    <source>
        <strain evidence="18">ATCC PRA-179</strain>
        <strain evidence="19">ATCC PRA-31</strain>
    </source>
</reference>
<dbReference type="Pfam" id="PF13202">
    <property type="entry name" value="EF-hand_5"/>
    <property type="match status" value="1"/>
</dbReference>
<dbReference type="InterPro" id="IPR017441">
    <property type="entry name" value="Protein_kinase_ATP_BS"/>
</dbReference>
<evidence type="ECO:0000256" key="2">
    <source>
        <dbReference type="ARBA" id="ARBA00011245"/>
    </source>
</evidence>
<keyword evidence="10" id="KW-0106">Calcium</keyword>
<keyword evidence="8 15" id="KW-0547">Nucleotide-binding</keyword>
<dbReference type="InterPro" id="IPR011009">
    <property type="entry name" value="Kinase-like_dom_sf"/>
</dbReference>
<keyword evidence="5" id="KW-0808">Transferase</keyword>
<keyword evidence="6" id="KW-0479">Metal-binding</keyword>
<comment type="similarity">
    <text evidence="12">Belongs to the protein kinase superfamily. Ser/Thr protein kinase family. CDPK subfamily.</text>
</comment>
<evidence type="ECO:0000256" key="8">
    <source>
        <dbReference type="ARBA" id="ARBA00022741"/>
    </source>
</evidence>
<dbReference type="InterPro" id="IPR008271">
    <property type="entry name" value="Ser/Thr_kinase_AS"/>
</dbReference>
<keyword evidence="9" id="KW-0418">Kinase</keyword>
<evidence type="ECO:0000256" key="3">
    <source>
        <dbReference type="ARBA" id="ARBA00012513"/>
    </source>
</evidence>
<dbReference type="SMART" id="SM00054">
    <property type="entry name" value="EFh"/>
    <property type="match status" value="3"/>
</dbReference>
<dbReference type="PROSITE" id="PS50222">
    <property type="entry name" value="EF_HAND_2"/>
    <property type="match status" value="2"/>
</dbReference>
<keyword evidence="11 15" id="KW-0067">ATP-binding</keyword>
<evidence type="ECO:0000313" key="19">
    <source>
        <dbReference type="EMBL" id="KAF4671628.1"/>
    </source>
</evidence>
<dbReference type="Gene3D" id="1.10.238.10">
    <property type="entry name" value="EF-hand"/>
    <property type="match status" value="1"/>
</dbReference>
<evidence type="ECO:0000256" key="14">
    <source>
        <dbReference type="ARBA" id="ARBA00048679"/>
    </source>
</evidence>
<dbReference type="EC" id="2.7.11.1" evidence="3"/>
<dbReference type="InterPro" id="IPR000719">
    <property type="entry name" value="Prot_kinase_dom"/>
</dbReference>
<dbReference type="SUPFAM" id="SSF56112">
    <property type="entry name" value="Protein kinase-like (PK-like)"/>
    <property type="match status" value="1"/>
</dbReference>
<dbReference type="FunFam" id="3.30.200.20:FF:000315">
    <property type="entry name" value="Calcium-dependent protein kinase 3"/>
    <property type="match status" value="1"/>
</dbReference>
<dbReference type="OrthoDB" id="432537at2759"/>
<evidence type="ECO:0000256" key="15">
    <source>
        <dbReference type="PROSITE-ProRule" id="PRU10141"/>
    </source>
</evidence>
<dbReference type="PROSITE" id="PS00107">
    <property type="entry name" value="PROTEIN_KINASE_ATP"/>
    <property type="match status" value="1"/>
</dbReference>
<keyword evidence="4" id="KW-0723">Serine/threonine-protein kinase</keyword>
<organism evidence="18 20">
    <name type="scientific">Perkinsus olseni</name>
    <name type="common">Perkinsus atlanticus</name>
    <dbReference type="NCBI Taxonomy" id="32597"/>
    <lineage>
        <taxon>Eukaryota</taxon>
        <taxon>Sar</taxon>
        <taxon>Alveolata</taxon>
        <taxon>Perkinsozoa</taxon>
        <taxon>Perkinsea</taxon>
        <taxon>Perkinsida</taxon>
        <taxon>Perkinsidae</taxon>
        <taxon>Perkinsus</taxon>
    </lineage>
</organism>
<dbReference type="InterPro" id="IPR002048">
    <property type="entry name" value="EF_hand_dom"/>
</dbReference>
<dbReference type="InterPro" id="IPR050205">
    <property type="entry name" value="CDPK_Ser/Thr_kinases"/>
</dbReference>
<feature type="domain" description="EF-hand" evidence="17">
    <location>
        <begin position="508"/>
        <end position="543"/>
    </location>
</feature>
<keyword evidence="7" id="KW-0677">Repeat</keyword>
<evidence type="ECO:0000256" key="10">
    <source>
        <dbReference type="ARBA" id="ARBA00022837"/>
    </source>
</evidence>
<accession>A0A7J6M0X2</accession>
<evidence type="ECO:0000259" key="17">
    <source>
        <dbReference type="PROSITE" id="PS50222"/>
    </source>
</evidence>
<evidence type="ECO:0000256" key="12">
    <source>
        <dbReference type="ARBA" id="ARBA00024334"/>
    </source>
</evidence>
<comment type="caution">
    <text evidence="18">The sequence shown here is derived from an EMBL/GenBank/DDBJ whole genome shotgun (WGS) entry which is preliminary data.</text>
</comment>
<evidence type="ECO:0000313" key="18">
    <source>
        <dbReference type="EMBL" id="KAF4665183.1"/>
    </source>
</evidence>
<dbReference type="PROSITE" id="PS00108">
    <property type="entry name" value="PROTEIN_KINASE_ST"/>
    <property type="match status" value="1"/>
</dbReference>
<evidence type="ECO:0000313" key="20">
    <source>
        <dbReference type="Proteomes" id="UP000570595"/>
    </source>
</evidence>
<evidence type="ECO:0000256" key="1">
    <source>
        <dbReference type="ARBA" id="ARBA00001946"/>
    </source>
</evidence>
<sequence length="654" mass="73230">MEPSVQQDVAKHLFYIGENARPLAYLEYRLPTGGRVLDITHTFTAPAGRGNSTHALFKPARDHSSVSAAEQSNAEGKEARMMWRIINPNVQSGMDGRAESTRQWSRWVAATVAGSTGFVVHVTSSRKQDTFCQTETTYYRPKPNTFTRHASFIDLSVERHSFIRRNTNPFYSRYAVLRELGSGGFGTVLLAEHKRTGTKRAVKQIPKTHVGTDKLVFEHEISSLLALDHPHIVKLIEYFENEVNYYLVFELCAGPDLFDHIINVFDTRENGFQEQEIAIIMRHMLKAVVGCHHNNIIHKDIKPENFMFRSKDTASSTLKMIDLGLAEHGSEVADLERRKFEEGNSTAGTPAYMAPEVAAGGTYGTASDMWSLGVISYALFTGEPLFGGDCADSPAEILDEILDAGYLECRLNNPVLLDRSLNARNLLRRLLERDPHKRITPEEALKHPFIRSFLSSAGEASDGDKICIDIRFAHLFDCHCVERMERFTRLPMLKRMAMMSAAHLIDDDSVSAQQYTFRMFDQNGDGYVSFAELEDGLRRAGVAVLTDLRKVFSRVDSDNNDALNYNEFMAATLCDTDLSESLALQTFDMMDIDGDGFISPKDLLNFEPNLGSEGHALDVLMEAFPQLLASEKGVSAEEFVALYLARAPPLDIVN</sequence>
<evidence type="ECO:0000256" key="5">
    <source>
        <dbReference type="ARBA" id="ARBA00022679"/>
    </source>
</evidence>
<dbReference type="GO" id="GO:0004674">
    <property type="term" value="F:protein serine/threonine kinase activity"/>
    <property type="evidence" value="ECO:0007669"/>
    <property type="project" value="UniProtKB-KW"/>
</dbReference>
<dbReference type="AlphaFoldDB" id="A0A7J6M0X2"/>
<comment type="cofactor">
    <cofactor evidence="1">
        <name>Mg(2+)</name>
        <dbReference type="ChEBI" id="CHEBI:18420"/>
    </cofactor>
</comment>
<evidence type="ECO:0000256" key="13">
    <source>
        <dbReference type="ARBA" id="ARBA00047899"/>
    </source>
</evidence>
<dbReference type="InterPro" id="IPR018247">
    <property type="entry name" value="EF_Hand_1_Ca_BS"/>
</dbReference>
<feature type="domain" description="EF-hand" evidence="17">
    <location>
        <begin position="578"/>
        <end position="613"/>
    </location>
</feature>
<evidence type="ECO:0000256" key="9">
    <source>
        <dbReference type="ARBA" id="ARBA00022777"/>
    </source>
</evidence>
<dbReference type="Pfam" id="PF00069">
    <property type="entry name" value="Pkinase"/>
    <property type="match status" value="1"/>
</dbReference>